<evidence type="ECO:0000313" key="2">
    <source>
        <dbReference type="WBParaSite" id="Hba_01201"/>
    </source>
</evidence>
<accession>A0A1I7W969</accession>
<dbReference type="Proteomes" id="UP000095283">
    <property type="component" value="Unplaced"/>
</dbReference>
<sequence>MDTDFNLRPVFSTGSPLKTSSTFINRQIAPGVSIIFVNLNFAYCY</sequence>
<protein>
    <submittedName>
        <fullName evidence="2">Uncharacterized protein</fullName>
    </submittedName>
</protein>
<organism evidence="1 2">
    <name type="scientific">Heterorhabditis bacteriophora</name>
    <name type="common">Entomopathogenic nematode worm</name>
    <dbReference type="NCBI Taxonomy" id="37862"/>
    <lineage>
        <taxon>Eukaryota</taxon>
        <taxon>Metazoa</taxon>
        <taxon>Ecdysozoa</taxon>
        <taxon>Nematoda</taxon>
        <taxon>Chromadorea</taxon>
        <taxon>Rhabditida</taxon>
        <taxon>Rhabditina</taxon>
        <taxon>Rhabditomorpha</taxon>
        <taxon>Strongyloidea</taxon>
        <taxon>Heterorhabditidae</taxon>
        <taxon>Heterorhabditis</taxon>
    </lineage>
</organism>
<dbReference type="AlphaFoldDB" id="A0A1I7W969"/>
<name>A0A1I7W969_HETBA</name>
<evidence type="ECO:0000313" key="1">
    <source>
        <dbReference type="Proteomes" id="UP000095283"/>
    </source>
</evidence>
<proteinExistence type="predicted"/>
<keyword evidence="1" id="KW-1185">Reference proteome</keyword>
<reference evidence="2" key="1">
    <citation type="submission" date="2016-11" db="UniProtKB">
        <authorList>
            <consortium name="WormBaseParasite"/>
        </authorList>
    </citation>
    <scope>IDENTIFICATION</scope>
</reference>
<dbReference type="WBParaSite" id="Hba_01201">
    <property type="protein sequence ID" value="Hba_01201"/>
    <property type="gene ID" value="Hba_01201"/>
</dbReference>